<dbReference type="EMBL" id="JAHRIN010035609">
    <property type="protein sequence ID" value="MEQ2204140.1"/>
    <property type="molecule type" value="Genomic_DNA"/>
</dbReference>
<dbReference type="Pfam" id="PF03414">
    <property type="entry name" value="Glyco_transf_6"/>
    <property type="match status" value="1"/>
</dbReference>
<evidence type="ECO:0000313" key="7">
    <source>
        <dbReference type="Proteomes" id="UP001434883"/>
    </source>
</evidence>
<dbReference type="Gene3D" id="3.90.550.10">
    <property type="entry name" value="Spore Coat Polysaccharide Biosynthesis Protein SpsA, Chain A"/>
    <property type="match status" value="1"/>
</dbReference>
<evidence type="ECO:0000256" key="3">
    <source>
        <dbReference type="ARBA" id="ARBA00010413"/>
    </source>
</evidence>
<comment type="subcellular location">
    <subcellularLocation>
        <location evidence="2">Membrane</location>
        <topology evidence="2">Single-pass type II membrane protein</topology>
    </subcellularLocation>
</comment>
<keyword evidence="4" id="KW-0328">Glycosyltransferase</keyword>
<reference evidence="6 7" key="1">
    <citation type="submission" date="2021-06" db="EMBL/GenBank/DDBJ databases">
        <authorList>
            <person name="Palmer J.M."/>
        </authorList>
    </citation>
    <scope>NUCLEOTIDE SEQUENCE [LARGE SCALE GENOMIC DNA]</scope>
    <source>
        <strain evidence="6 7">XC_2019</strain>
        <tissue evidence="6">Muscle</tissue>
    </source>
</reference>
<name>A0ABV0R7Q2_9TELE</name>
<accession>A0ABV0R7Q2</accession>
<dbReference type="Proteomes" id="UP001434883">
    <property type="component" value="Unassembled WGS sequence"/>
</dbReference>
<evidence type="ECO:0000256" key="1">
    <source>
        <dbReference type="ARBA" id="ARBA00001936"/>
    </source>
</evidence>
<dbReference type="PANTHER" id="PTHR10462">
    <property type="entry name" value="GLYCOSYLTRANSFERASE-RELATED"/>
    <property type="match status" value="1"/>
</dbReference>
<evidence type="ECO:0000313" key="6">
    <source>
        <dbReference type="EMBL" id="MEQ2204140.1"/>
    </source>
</evidence>
<organism evidence="6 7">
    <name type="scientific">Xenoophorus captivus</name>
    <dbReference type="NCBI Taxonomy" id="1517983"/>
    <lineage>
        <taxon>Eukaryota</taxon>
        <taxon>Metazoa</taxon>
        <taxon>Chordata</taxon>
        <taxon>Craniata</taxon>
        <taxon>Vertebrata</taxon>
        <taxon>Euteleostomi</taxon>
        <taxon>Actinopterygii</taxon>
        <taxon>Neopterygii</taxon>
        <taxon>Teleostei</taxon>
        <taxon>Neoteleostei</taxon>
        <taxon>Acanthomorphata</taxon>
        <taxon>Ovalentaria</taxon>
        <taxon>Atherinomorphae</taxon>
        <taxon>Cyprinodontiformes</taxon>
        <taxon>Goodeidae</taxon>
        <taxon>Xenoophorus</taxon>
    </lineage>
</organism>
<feature type="non-terminal residue" evidence="6">
    <location>
        <position position="163"/>
    </location>
</feature>
<keyword evidence="5" id="KW-0808">Transferase</keyword>
<comment type="cofactor">
    <cofactor evidence="1">
        <name>Mn(2+)</name>
        <dbReference type="ChEBI" id="CHEBI:29035"/>
    </cofactor>
</comment>
<comment type="similarity">
    <text evidence="3">Belongs to the glycosyltransferase 6 family.</text>
</comment>
<evidence type="ECO:0000256" key="5">
    <source>
        <dbReference type="ARBA" id="ARBA00022679"/>
    </source>
</evidence>
<evidence type="ECO:0000256" key="2">
    <source>
        <dbReference type="ARBA" id="ARBA00004606"/>
    </source>
</evidence>
<dbReference type="InterPro" id="IPR029044">
    <property type="entry name" value="Nucleotide-diphossugar_trans"/>
</dbReference>
<evidence type="ECO:0000256" key="4">
    <source>
        <dbReference type="ARBA" id="ARBA00022676"/>
    </source>
</evidence>
<dbReference type="PANTHER" id="PTHR10462:SF49">
    <property type="entry name" value="GLOBOSIDE ALPHA-1,3-N-ACETYLGALACTOSAMINYLTRANSFERASE 1"/>
    <property type="match status" value="1"/>
</dbReference>
<protein>
    <submittedName>
        <fullName evidence="6">Uncharacterized protein</fullName>
    </submittedName>
</protein>
<sequence>MMMMLNLKYVAVLLLVALLLGVAFVHLNSFYRLTEGFCDSSTERFVDENLIGSPDLHLVASDGLKYPQPSITHGRTDIVSLTPWLAPIVWEGTFNTVILDSIYQKKNISIAATVFAVGKYIMFLKNFLETAEQHFFVGFRVHVYVFTDRPKEVREVKMAAGRE</sequence>
<proteinExistence type="inferred from homology"/>
<gene>
    <name evidence="6" type="ORF">XENOCAPTIV_008512</name>
</gene>
<dbReference type="SUPFAM" id="SSF53448">
    <property type="entry name" value="Nucleotide-diphospho-sugar transferases"/>
    <property type="match status" value="1"/>
</dbReference>
<dbReference type="InterPro" id="IPR005076">
    <property type="entry name" value="Glyco_trans_6"/>
</dbReference>
<keyword evidence="7" id="KW-1185">Reference proteome</keyword>
<comment type="caution">
    <text evidence="6">The sequence shown here is derived from an EMBL/GenBank/DDBJ whole genome shotgun (WGS) entry which is preliminary data.</text>
</comment>